<evidence type="ECO:0000313" key="2">
    <source>
        <dbReference type="EMBL" id="SHK92436.1"/>
    </source>
</evidence>
<keyword evidence="1" id="KW-0732">Signal</keyword>
<protein>
    <submittedName>
        <fullName evidence="2">Uncharacterized protein</fullName>
    </submittedName>
</protein>
<accession>A0A1M6WFP9</accession>
<dbReference type="OrthoDB" id="6502305at2"/>
<dbReference type="Proteomes" id="UP000184420">
    <property type="component" value="Unassembled WGS sequence"/>
</dbReference>
<dbReference type="AlphaFoldDB" id="A0A1M6WFP9"/>
<dbReference type="EMBL" id="FRBL01000001">
    <property type="protein sequence ID" value="SHK92436.1"/>
    <property type="molecule type" value="Genomic_DNA"/>
</dbReference>
<sequence>MKKLFSSIVITLLSISAIGQTAGNFSRVTVKDSIYLNGRWIKSWDDAVSAQDFIKADPLVPQNASFSVTGSGRVGKLSVISEAPSFSLGQFVISPSYDTAYRLSSGVINRGPYSQGFIQSDMNSNTRGMLALQPNGGSVFVGGNGTLPVGANSVLNVLGNMQATQIKSTQGTVFGESSTSNSRWTISGGTNNDGSADISAIKLSNASPSYIRFNSNIATHVLPPDESSQTINLTPEHHTILVGPMYYNQTYRLPAVADCRNCAFVFKRVNDNSKTATVTPAGTSNIDGKTSVPIVAGTAFTVQNDGSNWYTLTKSSDADPILAQDSKDQPATFRISGNGLVGDKVGIRTLSPTTTLSVNGTSKTFGFNVGGMITGEMSGDNLEKYLELMTTLDANANLLMYNVESSTPGRKTAMIQAMDGSGQFSDMNITVNDFRVSSPSGGMSLTNNGTTTTLSTGNANLSGSLYVAQGATILGQFTVGSIQSGSIVVGEGQVRWSSGAGSPEGVVPGNIGALYTRTDGGPGSTLYVKESGTGATGWVAK</sequence>
<evidence type="ECO:0000313" key="3">
    <source>
        <dbReference type="Proteomes" id="UP000184420"/>
    </source>
</evidence>
<proteinExistence type="predicted"/>
<dbReference type="RefSeq" id="WP_073077863.1">
    <property type="nucleotide sequence ID" value="NZ_FRBL01000001.1"/>
</dbReference>
<gene>
    <name evidence="2" type="ORF">SAMN05444266_101605</name>
</gene>
<reference evidence="2 3" key="1">
    <citation type="submission" date="2016-11" db="EMBL/GenBank/DDBJ databases">
        <authorList>
            <person name="Jaros S."/>
            <person name="Januszkiewicz K."/>
            <person name="Wedrychowicz H."/>
        </authorList>
    </citation>
    <scope>NUCLEOTIDE SEQUENCE [LARGE SCALE GENOMIC DNA]</scope>
    <source>
        <strain evidence="2 3">DSM 27406</strain>
    </source>
</reference>
<dbReference type="STRING" id="1419482.SAMN05444266_101605"/>
<organism evidence="2 3">
    <name type="scientific">Chitinophaga jiangningensis</name>
    <dbReference type="NCBI Taxonomy" id="1419482"/>
    <lineage>
        <taxon>Bacteria</taxon>
        <taxon>Pseudomonadati</taxon>
        <taxon>Bacteroidota</taxon>
        <taxon>Chitinophagia</taxon>
        <taxon>Chitinophagales</taxon>
        <taxon>Chitinophagaceae</taxon>
        <taxon>Chitinophaga</taxon>
    </lineage>
</organism>
<feature type="chain" id="PRO_5009922070" evidence="1">
    <location>
        <begin position="22"/>
        <end position="541"/>
    </location>
</feature>
<name>A0A1M6WFP9_9BACT</name>
<feature type="signal peptide" evidence="1">
    <location>
        <begin position="1"/>
        <end position="21"/>
    </location>
</feature>
<keyword evidence="3" id="KW-1185">Reference proteome</keyword>
<evidence type="ECO:0000256" key="1">
    <source>
        <dbReference type="SAM" id="SignalP"/>
    </source>
</evidence>